<gene>
    <name evidence="3" type="ORF">PXEA_LOCUS25109</name>
</gene>
<proteinExistence type="predicted"/>
<dbReference type="InterPro" id="IPR013783">
    <property type="entry name" value="Ig-like_fold"/>
</dbReference>
<evidence type="ECO:0000259" key="2">
    <source>
        <dbReference type="PROSITE" id="PS50853"/>
    </source>
</evidence>
<feature type="transmembrane region" description="Helical" evidence="1">
    <location>
        <begin position="141"/>
        <end position="166"/>
    </location>
</feature>
<comment type="caution">
    <text evidence="3">The sequence shown here is derived from an EMBL/GenBank/DDBJ whole genome shotgun (WGS) entry which is preliminary data.</text>
</comment>
<dbReference type="InterPro" id="IPR036116">
    <property type="entry name" value="FN3_sf"/>
</dbReference>
<reference evidence="3" key="1">
    <citation type="submission" date="2018-11" db="EMBL/GenBank/DDBJ databases">
        <authorList>
            <consortium name="Pathogen Informatics"/>
        </authorList>
    </citation>
    <scope>NUCLEOTIDE SEQUENCE</scope>
</reference>
<dbReference type="SUPFAM" id="SSF49265">
    <property type="entry name" value="Fibronectin type III"/>
    <property type="match status" value="1"/>
</dbReference>
<protein>
    <recommendedName>
        <fullName evidence="2">Fibronectin type-III domain-containing protein</fullName>
    </recommendedName>
</protein>
<sequence length="193" mass="21540">MDSLRSCAASSSYLIFNYSEIESWLVMTSFYPANSPIQIEMHSSLTPAPTGISVVSTSSHEAVISFNASDEAIAYIVIPMTSAVIASNRYIRVSSGPQNLTVIGLPPCSTFLLRISAISTDGWSIMETSILVTTSKSDQVVYLYICITISIYSFLSLSVCLYIYIYRERERGRERMMRSAIGLYRISRITYWA</sequence>
<evidence type="ECO:0000313" key="3">
    <source>
        <dbReference type="EMBL" id="VEL31669.1"/>
    </source>
</evidence>
<evidence type="ECO:0000313" key="4">
    <source>
        <dbReference type="Proteomes" id="UP000784294"/>
    </source>
</evidence>
<organism evidence="3 4">
    <name type="scientific">Protopolystoma xenopodis</name>
    <dbReference type="NCBI Taxonomy" id="117903"/>
    <lineage>
        <taxon>Eukaryota</taxon>
        <taxon>Metazoa</taxon>
        <taxon>Spiralia</taxon>
        <taxon>Lophotrochozoa</taxon>
        <taxon>Platyhelminthes</taxon>
        <taxon>Monogenea</taxon>
        <taxon>Polyopisthocotylea</taxon>
        <taxon>Polystomatidea</taxon>
        <taxon>Polystomatidae</taxon>
        <taxon>Protopolystoma</taxon>
    </lineage>
</organism>
<dbReference type="InterPro" id="IPR003961">
    <property type="entry name" value="FN3_dom"/>
</dbReference>
<keyword evidence="4" id="KW-1185">Reference proteome</keyword>
<dbReference type="AlphaFoldDB" id="A0A3S5FFG6"/>
<dbReference type="Gene3D" id="2.60.40.10">
    <property type="entry name" value="Immunoglobulins"/>
    <property type="match status" value="1"/>
</dbReference>
<keyword evidence="1" id="KW-0472">Membrane</keyword>
<name>A0A3S5FFG6_9PLAT</name>
<dbReference type="PROSITE" id="PS50853">
    <property type="entry name" value="FN3"/>
    <property type="match status" value="1"/>
</dbReference>
<feature type="domain" description="Fibronectin type-III" evidence="2">
    <location>
        <begin position="48"/>
        <end position="137"/>
    </location>
</feature>
<keyword evidence="1" id="KW-1133">Transmembrane helix</keyword>
<keyword evidence="1" id="KW-0812">Transmembrane</keyword>
<evidence type="ECO:0000256" key="1">
    <source>
        <dbReference type="SAM" id="Phobius"/>
    </source>
</evidence>
<accession>A0A3S5FFG6</accession>
<dbReference type="EMBL" id="CAAALY010125161">
    <property type="protein sequence ID" value="VEL31669.1"/>
    <property type="molecule type" value="Genomic_DNA"/>
</dbReference>
<dbReference type="Proteomes" id="UP000784294">
    <property type="component" value="Unassembled WGS sequence"/>
</dbReference>